<comment type="function">
    <text evidence="13">GTPase-activating protein for the ADP ribosylation factor family. GTPase which may be involved in the degradation of expanded polyglutamine proteins through the ubiquitin-proteasome pathway.</text>
</comment>
<dbReference type="GO" id="GO:0005525">
    <property type="term" value="F:GTP binding"/>
    <property type="evidence" value="ECO:0007669"/>
    <property type="project" value="UniProtKB-KW"/>
</dbReference>
<feature type="compositionally biased region" description="Basic and acidic residues" evidence="22">
    <location>
        <begin position="398"/>
        <end position="411"/>
    </location>
</feature>
<feature type="compositionally biased region" description="Polar residues" evidence="22">
    <location>
        <begin position="488"/>
        <end position="505"/>
    </location>
</feature>
<evidence type="ECO:0000256" key="9">
    <source>
        <dbReference type="ARBA" id="ARBA00022771"/>
    </source>
</evidence>
<dbReference type="InterPro" id="IPR001806">
    <property type="entry name" value="Small_GTPase"/>
</dbReference>
<dbReference type="SMART" id="SM00233">
    <property type="entry name" value="PH"/>
    <property type="match status" value="1"/>
</dbReference>
<dbReference type="Proteomes" id="UP000265120">
    <property type="component" value="Chromosome 20"/>
</dbReference>
<evidence type="ECO:0000256" key="19">
    <source>
        <dbReference type="PROSITE-ProRule" id="PRU00023"/>
    </source>
</evidence>
<keyword evidence="9 20" id="KW-0863">Zinc-finger</keyword>
<dbReference type="InterPro" id="IPR001849">
    <property type="entry name" value="PH_domain"/>
</dbReference>
<keyword evidence="26" id="KW-1185">Reference proteome</keyword>
<feature type="domain" description="Arf-GAP" evidence="24">
    <location>
        <begin position="1078"/>
        <end position="1199"/>
    </location>
</feature>
<dbReference type="InterPro" id="IPR036770">
    <property type="entry name" value="Ankyrin_rpt-contain_sf"/>
</dbReference>
<dbReference type="SUPFAM" id="SSF57863">
    <property type="entry name" value="ArfGap/RecO-like zinc finger"/>
    <property type="match status" value="1"/>
</dbReference>
<feature type="compositionally biased region" description="Basic and acidic residues" evidence="22">
    <location>
        <begin position="798"/>
        <end position="810"/>
    </location>
</feature>
<keyword evidence="7" id="KW-0677">Repeat</keyword>
<dbReference type="PANTHER" id="PTHR45819:SF2">
    <property type="entry name" value="ARF-GAP WITH GTPASE, ANK REPEAT AND PH DOMAIN-CONTAINING PROTEIN 3"/>
    <property type="match status" value="1"/>
</dbReference>
<evidence type="ECO:0000256" key="7">
    <source>
        <dbReference type="ARBA" id="ARBA00022737"/>
    </source>
</evidence>
<dbReference type="SMART" id="SM00173">
    <property type="entry name" value="RAS"/>
    <property type="match status" value="1"/>
</dbReference>
<comment type="similarity">
    <text evidence="2">Belongs to the centaurin gamma-like family.</text>
</comment>
<feature type="region of interest" description="Disordered" evidence="22">
    <location>
        <begin position="485"/>
        <end position="511"/>
    </location>
</feature>
<dbReference type="GeneTree" id="ENSGT00940000159586"/>
<reference evidence="25" key="2">
    <citation type="submission" date="2025-08" db="UniProtKB">
        <authorList>
            <consortium name="Ensembl"/>
        </authorList>
    </citation>
    <scope>IDENTIFICATION</scope>
</reference>
<dbReference type="PRINTS" id="PR00405">
    <property type="entry name" value="REVINTRACTNG"/>
</dbReference>
<dbReference type="GO" id="GO:0005096">
    <property type="term" value="F:GTPase activator activity"/>
    <property type="evidence" value="ECO:0007669"/>
    <property type="project" value="UniProtKB-KW"/>
</dbReference>
<dbReference type="RefSeq" id="XP_024908339.1">
    <property type="nucleotide sequence ID" value="XM_025052571.1"/>
</dbReference>
<keyword evidence="5" id="KW-0597">Phosphoprotein</keyword>
<dbReference type="Gene3D" id="1.10.220.150">
    <property type="entry name" value="Arf GTPase activating protein"/>
    <property type="match status" value="1"/>
</dbReference>
<evidence type="ECO:0000256" key="6">
    <source>
        <dbReference type="ARBA" id="ARBA00022723"/>
    </source>
</evidence>
<proteinExistence type="inferred from homology"/>
<dbReference type="GO" id="GO:0005737">
    <property type="term" value="C:cytoplasm"/>
    <property type="evidence" value="ECO:0007669"/>
    <property type="project" value="UniProtKB-SubCell"/>
</dbReference>
<dbReference type="PROSITE" id="PS51421">
    <property type="entry name" value="RAS"/>
    <property type="match status" value="1"/>
</dbReference>
<feature type="compositionally biased region" description="Basic residues" evidence="22">
    <location>
        <begin position="993"/>
        <end position="1003"/>
    </location>
</feature>
<comment type="subunit">
    <text evidence="14">Interacts with PML. Interacts with expanded polyglutamine proteins.</text>
</comment>
<protein>
    <recommendedName>
        <fullName evidence="15">Arf-GAP with GTPase, ANK repeat and PH domain-containing protein 3</fullName>
    </recommendedName>
    <alternativeName>
        <fullName evidence="16">CRAM-associated GTPase</fullName>
    </alternativeName>
    <alternativeName>
        <fullName evidence="17">Centaurin-gamma-3</fullName>
    </alternativeName>
    <alternativeName>
        <fullName evidence="18">MR1-interacting protein</fullName>
    </alternativeName>
</protein>
<evidence type="ECO:0000256" key="12">
    <source>
        <dbReference type="ARBA" id="ARBA00023134"/>
    </source>
</evidence>
<dbReference type="InterPro" id="IPR037278">
    <property type="entry name" value="ARFGAP/RecO"/>
</dbReference>
<feature type="compositionally biased region" description="Polar residues" evidence="22">
    <location>
        <begin position="943"/>
        <end position="965"/>
    </location>
</feature>
<dbReference type="OrthoDB" id="6136903at2759"/>
<keyword evidence="12" id="KW-0342">GTP-binding</keyword>
<dbReference type="Gene3D" id="1.25.40.20">
    <property type="entry name" value="Ankyrin repeat-containing domain"/>
    <property type="match status" value="1"/>
</dbReference>
<dbReference type="SUPFAM" id="SSF52540">
    <property type="entry name" value="P-loop containing nucleoside triphosphate hydrolases"/>
    <property type="match status" value="1"/>
</dbReference>
<dbReference type="CDD" id="cd01250">
    <property type="entry name" value="PH_AGAP"/>
    <property type="match status" value="1"/>
</dbReference>
<sequence>MLFLSSGLADVTLRNTVIDPLPQQGKTIYDISAVLNETVGDVPVSMLGMGPITNTLLENCHPGAKIMSLMPMESSPRLGRAQRELNLPSLSSTGRCGRQRQDIVVEENEEELEEVEEKMKMDRFAKQRSKSSDGRVVAKITALEEPQKHHVHASTSHSVTVHVRGLAFGDHGRVTGHNSLPRAVLRRPRQDEHFLGRRPVSMCGEPINGQRDSLPEKGRFLRRPRSISMLAGPDAALVTAQIQIPPGRTGILENNQYRNRKAELRAVDGLSSAVAQWPSATVEVTPRVRQRNWKPRPVSMTVLELRKISSDDEIESQRNCSHKSSDSGFLKGGFRWRLFGKLTQDKSNEKDIDKETQSSSKLSRTDSPKSTLSSLRRSLSLRIRRNRPRDKSTIGSEGESKHWPRDKHSVEETAPSPQPFSYLTGRTLSTANEQREDGAVQYFQYQSKGKVKVMAVPLYPTKLSSKPVQEEPSFWQLIANRFRRKDQPNTGKSGIQQPQSKNSGQCPLAPNDKSQAVAIETVGMDSYKGQDSFVNSQEWTLSRSVPELKVGIVGNLSSGKSALVHRYLTGTYVQEESPEGGRFKKEIVVDGQSYLLLIRDEGGPPELQFAAWVDAVVFVFSLEDEISFQTVYNYFLRLNSYRNTAEVPMVLVGTQDAISAANPRVIDDSRARKLSNDLKRCTYYETCSTYGLNVERVFQDVAQKVVAMRKKQQLSIGPCKSLPNSPSHSSVPAASIPSVHINQAANGGGAFSDYSSSVPSTPSISQREMRIETIAASNTPTPIRKQSKRRSNIFTSRKASEQAKSVDSKTDSIGSGRAIPIKQGILLKRSGKSLNKEWKKKYVTLCDNGVLTYHPSLHDYMQNVHGKEIDLLRTTVKVPGKRPPRAVATVAPTASPKTNGLTKDRSNLQLGIGNTGAPHSNSSTSLQTGGSVFGGSKDGMHQRSFSVSSADQWNEAINTSTSSGAPNGMSDPASSSVGSATSPKLEPPPSPHANRKKHRRKKSTGITKPDGLSAGNEEQEDSFEFIIVSLTSQTWNFEASTYEERELWVQAIESQIFASLQSCESIKNKSRLGSQSDAMAIQSIRNVRGNSFCVDCDAPNPDWASLNLGALMCIECSGIHRNLGTHLSRVRSLDLDDWPVELSMVMTAIGNAMANSVWEGALENYTKPGSDSTREEKERWIRAKYEQKLFLVGLPQSDVPLGQQLLRAVVEDDLRLVVVLLAHGTKEEVNETYGDGDGRTALHLSCAMANVVITQLLIWYGVDVKSRDARGQTPLSYARRAGSQECADILLQHGCPNDTSALTSVPTPNMSRRNPNPNPNINNNNAQCELNRSISIM</sequence>
<keyword evidence="4" id="KW-0963">Cytoplasm</keyword>
<feature type="repeat" description="ANK" evidence="19">
    <location>
        <begin position="1270"/>
        <end position="1294"/>
    </location>
</feature>
<feature type="compositionally biased region" description="Polar residues" evidence="22">
    <location>
        <begin position="1300"/>
        <end position="1313"/>
    </location>
</feature>
<keyword evidence="8" id="KW-0547">Nucleotide-binding</keyword>
<dbReference type="SMART" id="SM00248">
    <property type="entry name" value="ANK"/>
    <property type="match status" value="2"/>
</dbReference>
<dbReference type="SMART" id="SM00105">
    <property type="entry name" value="ArfGap"/>
    <property type="match status" value="1"/>
</dbReference>
<dbReference type="STRING" id="244447.ENSCSEP00000017223"/>
<evidence type="ECO:0000259" key="24">
    <source>
        <dbReference type="PROSITE" id="PS50115"/>
    </source>
</evidence>
<keyword evidence="21" id="KW-0175">Coiled coil</keyword>
<evidence type="ECO:0000256" key="4">
    <source>
        <dbReference type="ARBA" id="ARBA00022490"/>
    </source>
</evidence>
<reference evidence="25" key="3">
    <citation type="submission" date="2025-09" db="UniProtKB">
        <authorList>
            <consortium name="Ensembl"/>
        </authorList>
    </citation>
    <scope>IDENTIFICATION</scope>
</reference>
<dbReference type="InterPro" id="IPR001164">
    <property type="entry name" value="ArfGAP_dom"/>
</dbReference>
<feature type="region of interest" description="Disordered" evidence="22">
    <location>
        <begin position="890"/>
        <end position="1018"/>
    </location>
</feature>
<dbReference type="GO" id="GO:0008270">
    <property type="term" value="F:zinc ion binding"/>
    <property type="evidence" value="ECO:0007669"/>
    <property type="project" value="UniProtKB-KW"/>
</dbReference>
<dbReference type="PROSITE" id="PS50115">
    <property type="entry name" value="ARFGAP"/>
    <property type="match status" value="1"/>
</dbReference>
<evidence type="ECO:0000256" key="20">
    <source>
        <dbReference type="PROSITE-ProRule" id="PRU00288"/>
    </source>
</evidence>
<dbReference type="GO" id="GO:0005634">
    <property type="term" value="C:nucleus"/>
    <property type="evidence" value="ECO:0007669"/>
    <property type="project" value="TreeGrafter"/>
</dbReference>
<dbReference type="InterPro" id="IPR038508">
    <property type="entry name" value="ArfGAP_dom_sf"/>
</dbReference>
<dbReference type="FunFam" id="2.30.29.30:FF:000199">
    <property type="entry name" value="Arf-GAP with GTPase, ANK repeat and PH domain-containing protein 3"/>
    <property type="match status" value="1"/>
</dbReference>
<feature type="domain" description="PH" evidence="23">
    <location>
        <begin position="819"/>
        <end position="1057"/>
    </location>
</feature>
<dbReference type="InParanoid" id="A0A3P8VPR1"/>
<evidence type="ECO:0000313" key="26">
    <source>
        <dbReference type="Proteomes" id="UP000265120"/>
    </source>
</evidence>
<dbReference type="Pfam" id="PF12796">
    <property type="entry name" value="Ank_2"/>
    <property type="match status" value="1"/>
</dbReference>
<feature type="region of interest" description="Disordered" evidence="22">
    <location>
        <begin position="1300"/>
        <end position="1326"/>
    </location>
</feature>
<dbReference type="PROSITE" id="PS50297">
    <property type="entry name" value="ANK_REP_REGION"/>
    <property type="match status" value="2"/>
</dbReference>
<evidence type="ECO:0000256" key="16">
    <source>
        <dbReference type="ARBA" id="ARBA00078940"/>
    </source>
</evidence>
<dbReference type="PROSITE" id="PS51419">
    <property type="entry name" value="RAB"/>
    <property type="match status" value="1"/>
</dbReference>
<dbReference type="SUPFAM" id="SSF48403">
    <property type="entry name" value="Ankyrin repeat"/>
    <property type="match status" value="1"/>
</dbReference>
<dbReference type="InterPro" id="IPR002110">
    <property type="entry name" value="Ankyrin_rpt"/>
</dbReference>
<evidence type="ECO:0000256" key="13">
    <source>
        <dbReference type="ARBA" id="ARBA00054555"/>
    </source>
</evidence>
<dbReference type="Gene3D" id="3.40.50.300">
    <property type="entry name" value="P-loop containing nucleotide triphosphate hydrolases"/>
    <property type="match status" value="1"/>
</dbReference>
<evidence type="ECO:0000313" key="25">
    <source>
        <dbReference type="Ensembl" id="ENSCSEP00000017223.1"/>
    </source>
</evidence>
<dbReference type="FunFam" id="1.10.220.150:FF:000001">
    <property type="entry name" value="Arf-GAP with GTPase, ANK repeat and PH domain-containing protein 1"/>
    <property type="match status" value="1"/>
</dbReference>
<feature type="compositionally biased region" description="Low complexity" evidence="22">
    <location>
        <begin position="372"/>
        <end position="381"/>
    </location>
</feature>
<comment type="subcellular location">
    <subcellularLocation>
        <location evidence="1">Cytoplasm</location>
    </subcellularLocation>
</comment>
<dbReference type="FunFam" id="1.25.40.20:FF:000038">
    <property type="entry name" value="Arf-GAP with GTPase, ANK repeat and PH domain-containing protein 3"/>
    <property type="match status" value="1"/>
</dbReference>
<evidence type="ECO:0000259" key="23">
    <source>
        <dbReference type="PROSITE" id="PS50003"/>
    </source>
</evidence>
<evidence type="ECO:0000256" key="15">
    <source>
        <dbReference type="ARBA" id="ARBA00069132"/>
    </source>
</evidence>
<feature type="compositionally biased region" description="Basic and acidic residues" evidence="22">
    <location>
        <begin position="347"/>
        <end position="356"/>
    </location>
</feature>
<feature type="region of interest" description="Disordered" evidence="22">
    <location>
        <begin position="347"/>
        <end position="421"/>
    </location>
</feature>
<evidence type="ECO:0000256" key="22">
    <source>
        <dbReference type="SAM" id="MobiDB-lite"/>
    </source>
</evidence>
<evidence type="ECO:0000256" key="8">
    <source>
        <dbReference type="ARBA" id="ARBA00022741"/>
    </source>
</evidence>
<dbReference type="PROSITE" id="PS50088">
    <property type="entry name" value="ANK_REPEAT"/>
    <property type="match status" value="2"/>
</dbReference>
<feature type="compositionally biased region" description="Polar residues" evidence="22">
    <location>
        <begin position="972"/>
        <end position="982"/>
    </location>
</feature>
<feature type="region of interest" description="Disordered" evidence="22">
    <location>
        <begin position="781"/>
        <end position="813"/>
    </location>
</feature>
<dbReference type="GO" id="GO:0003924">
    <property type="term" value="F:GTPase activity"/>
    <property type="evidence" value="ECO:0007669"/>
    <property type="project" value="InterPro"/>
</dbReference>
<dbReference type="InterPro" id="IPR051282">
    <property type="entry name" value="Arf-GAP_GTPase_ANK_PH"/>
</dbReference>
<dbReference type="Pfam" id="PF01412">
    <property type="entry name" value="ArfGap"/>
    <property type="match status" value="1"/>
</dbReference>
<dbReference type="SMART" id="SM00175">
    <property type="entry name" value="RAB"/>
    <property type="match status" value="1"/>
</dbReference>
<dbReference type="InterPro" id="IPR027417">
    <property type="entry name" value="P-loop_NTPase"/>
</dbReference>
<dbReference type="Pfam" id="PF00071">
    <property type="entry name" value="Ras"/>
    <property type="match status" value="1"/>
</dbReference>
<keyword evidence="10" id="KW-0862">Zinc</keyword>
<dbReference type="PANTHER" id="PTHR45819">
    <property type="entry name" value="CENTAURIN-GAMMA-1A"/>
    <property type="match status" value="1"/>
</dbReference>
<evidence type="ECO:0000256" key="11">
    <source>
        <dbReference type="ARBA" id="ARBA00023043"/>
    </source>
</evidence>
<evidence type="ECO:0000256" key="2">
    <source>
        <dbReference type="ARBA" id="ARBA00005430"/>
    </source>
</evidence>
<dbReference type="GeneID" id="103396318"/>
<dbReference type="Ensembl" id="ENSCSET00000017437.1">
    <property type="protein sequence ID" value="ENSCSEP00000017223.1"/>
    <property type="gene ID" value="ENSCSEG00000011034.1"/>
</dbReference>
<dbReference type="FunFam" id="3.40.50.300:FF:000178">
    <property type="entry name" value="Arf-GAP with GTPase, ANK repeat and PH domain-containing protein 1"/>
    <property type="match status" value="1"/>
</dbReference>
<dbReference type="Gene3D" id="2.30.29.30">
    <property type="entry name" value="Pleckstrin-homology domain (PH domain)/Phosphotyrosine-binding domain (PTB)"/>
    <property type="match status" value="2"/>
</dbReference>
<keyword evidence="6" id="KW-0479">Metal-binding</keyword>
<evidence type="ECO:0000256" key="17">
    <source>
        <dbReference type="ARBA" id="ARBA00080364"/>
    </source>
</evidence>
<dbReference type="CDD" id="cd04103">
    <property type="entry name" value="Centaurin_gamma"/>
    <property type="match status" value="1"/>
</dbReference>
<organism evidence="25 26">
    <name type="scientific">Cynoglossus semilaevis</name>
    <name type="common">Tongue sole</name>
    <dbReference type="NCBI Taxonomy" id="244447"/>
    <lineage>
        <taxon>Eukaryota</taxon>
        <taxon>Metazoa</taxon>
        <taxon>Chordata</taxon>
        <taxon>Craniata</taxon>
        <taxon>Vertebrata</taxon>
        <taxon>Euteleostomi</taxon>
        <taxon>Actinopterygii</taxon>
        <taxon>Neopterygii</taxon>
        <taxon>Teleostei</taxon>
        <taxon>Neoteleostei</taxon>
        <taxon>Acanthomorphata</taxon>
        <taxon>Carangaria</taxon>
        <taxon>Pleuronectiformes</taxon>
        <taxon>Pleuronectoidei</taxon>
        <taxon>Cynoglossidae</taxon>
        <taxon>Cynoglossinae</taxon>
        <taxon>Cynoglossus</taxon>
    </lineage>
</organism>
<feature type="repeat" description="ANK" evidence="19">
    <location>
        <begin position="1237"/>
        <end position="1269"/>
    </location>
</feature>
<evidence type="ECO:0000256" key="1">
    <source>
        <dbReference type="ARBA" id="ARBA00004496"/>
    </source>
</evidence>
<reference evidence="25 26" key="1">
    <citation type="journal article" date="2014" name="Nat. Genet.">
        <title>Whole-genome sequence of a flatfish provides insights into ZW sex chromosome evolution and adaptation to a benthic lifestyle.</title>
        <authorList>
            <person name="Chen S."/>
            <person name="Zhang G."/>
            <person name="Shao C."/>
            <person name="Huang Q."/>
            <person name="Liu G."/>
            <person name="Zhang P."/>
            <person name="Song W."/>
            <person name="An N."/>
            <person name="Chalopin D."/>
            <person name="Volff J.N."/>
            <person name="Hong Y."/>
            <person name="Li Q."/>
            <person name="Sha Z."/>
            <person name="Zhou H."/>
            <person name="Xie M."/>
            <person name="Yu Q."/>
            <person name="Liu Y."/>
            <person name="Xiang H."/>
            <person name="Wang N."/>
            <person name="Wu K."/>
            <person name="Yang C."/>
            <person name="Zhou Q."/>
            <person name="Liao X."/>
            <person name="Yang L."/>
            <person name="Hu Q."/>
            <person name="Zhang J."/>
            <person name="Meng L."/>
            <person name="Jin L."/>
            <person name="Tian Y."/>
            <person name="Lian J."/>
            <person name="Yang J."/>
            <person name="Miao G."/>
            <person name="Liu S."/>
            <person name="Liang Z."/>
            <person name="Yan F."/>
            <person name="Li Y."/>
            <person name="Sun B."/>
            <person name="Zhang H."/>
            <person name="Zhang J."/>
            <person name="Zhu Y."/>
            <person name="Du M."/>
            <person name="Zhao Y."/>
            <person name="Schartl M."/>
            <person name="Tang Q."/>
            <person name="Wang J."/>
        </authorList>
    </citation>
    <scope>NUCLEOTIDE SEQUENCE</scope>
</reference>
<evidence type="ECO:0000256" key="14">
    <source>
        <dbReference type="ARBA" id="ARBA00063337"/>
    </source>
</evidence>
<accession>A0A3P8VPR1</accession>
<dbReference type="PROSITE" id="PS50003">
    <property type="entry name" value="PH_DOMAIN"/>
    <property type="match status" value="1"/>
</dbReference>
<keyword evidence="3" id="KW-0343">GTPase activation</keyword>
<name>A0A3P8VPR1_CYNSE</name>
<keyword evidence="11 19" id="KW-0040">ANK repeat</keyword>
<dbReference type="CDD" id="cd08855">
    <property type="entry name" value="ArfGap_AGAP3"/>
    <property type="match status" value="1"/>
</dbReference>
<evidence type="ECO:0000256" key="10">
    <source>
        <dbReference type="ARBA" id="ARBA00022833"/>
    </source>
</evidence>
<feature type="coiled-coil region" evidence="21">
    <location>
        <begin position="98"/>
        <end position="125"/>
    </location>
</feature>
<dbReference type="SUPFAM" id="SSF50729">
    <property type="entry name" value="PH domain-like"/>
    <property type="match status" value="1"/>
</dbReference>
<evidence type="ECO:0000256" key="3">
    <source>
        <dbReference type="ARBA" id="ARBA00022468"/>
    </source>
</evidence>
<dbReference type="InterPro" id="IPR011993">
    <property type="entry name" value="PH-like_dom_sf"/>
</dbReference>
<feature type="compositionally biased region" description="Polar residues" evidence="22">
    <location>
        <begin position="917"/>
        <end position="930"/>
    </location>
</feature>
<dbReference type="FunFam" id="2.30.29.30:FF:000077">
    <property type="entry name" value="Arf-GAP with GTPase, ANK repeat and PH domain-containing protein 1"/>
    <property type="match status" value="1"/>
</dbReference>
<evidence type="ECO:0000256" key="18">
    <source>
        <dbReference type="ARBA" id="ARBA00081856"/>
    </source>
</evidence>
<evidence type="ECO:0000256" key="5">
    <source>
        <dbReference type="ARBA" id="ARBA00022553"/>
    </source>
</evidence>
<evidence type="ECO:0000256" key="21">
    <source>
        <dbReference type="SAM" id="Coils"/>
    </source>
</evidence>